<protein>
    <submittedName>
        <fullName evidence="1">Uncharacterized protein</fullName>
    </submittedName>
</protein>
<evidence type="ECO:0000313" key="2">
    <source>
        <dbReference type="Proteomes" id="UP000503540"/>
    </source>
</evidence>
<dbReference type="KEGG" id="nah:F5544_07355"/>
<gene>
    <name evidence="1" type="ORF">F5544_07355</name>
</gene>
<reference evidence="1 2" key="1">
    <citation type="journal article" date="2019" name="ACS Chem. Biol.">
        <title>Identification and Mobilization of a Cryptic Antibiotic Biosynthesis Gene Locus from a Human-Pathogenic Nocardia Isolate.</title>
        <authorList>
            <person name="Herisse M."/>
            <person name="Ishida K."/>
            <person name="Porter J.L."/>
            <person name="Howden B."/>
            <person name="Hertweck C."/>
            <person name="Stinear T.P."/>
            <person name="Pidot S.J."/>
        </authorList>
    </citation>
    <scope>NUCLEOTIDE SEQUENCE [LARGE SCALE GENOMIC DNA]</scope>
    <source>
        <strain evidence="1 2">AUSMDU00012717</strain>
    </source>
</reference>
<name>A0A6G9Y8G8_9NOCA</name>
<proteinExistence type="predicted"/>
<organism evidence="1 2">
    <name type="scientific">Nocardia arthritidis</name>
    <dbReference type="NCBI Taxonomy" id="228602"/>
    <lineage>
        <taxon>Bacteria</taxon>
        <taxon>Bacillati</taxon>
        <taxon>Actinomycetota</taxon>
        <taxon>Actinomycetes</taxon>
        <taxon>Mycobacteriales</taxon>
        <taxon>Nocardiaceae</taxon>
        <taxon>Nocardia</taxon>
    </lineage>
</organism>
<sequence length="126" mass="14423">MTEGYRGARTASEWEVLGELTARATAFASETVRTLWQESAVASLRLSEYVEECWPQWGTDDYYERLEVEETMQADPDFARLNRAKDDAEQKLAKQIRIELHVDAKDLTDLPDRVLKQRPSSEGSPT</sequence>
<evidence type="ECO:0000313" key="1">
    <source>
        <dbReference type="EMBL" id="QIS09377.1"/>
    </source>
</evidence>
<dbReference type="Proteomes" id="UP000503540">
    <property type="component" value="Chromosome"/>
</dbReference>
<dbReference type="EMBL" id="CP046172">
    <property type="protein sequence ID" value="QIS09377.1"/>
    <property type="molecule type" value="Genomic_DNA"/>
</dbReference>
<dbReference type="RefSeq" id="WP_167472490.1">
    <property type="nucleotide sequence ID" value="NZ_CP046172.1"/>
</dbReference>
<dbReference type="AlphaFoldDB" id="A0A6G9Y8G8"/>
<accession>A0A6G9Y8G8</accession>
<keyword evidence="2" id="KW-1185">Reference proteome</keyword>